<dbReference type="GO" id="GO:0120147">
    <property type="term" value="F:formylglycine-generating oxidase activity"/>
    <property type="evidence" value="ECO:0007669"/>
    <property type="project" value="TreeGrafter"/>
</dbReference>
<dbReference type="EC" id="2.7.11.1" evidence="4"/>
<feature type="domain" description="Sulfatase-modifying factor enzyme-like" evidence="2">
    <location>
        <begin position="284"/>
        <end position="530"/>
    </location>
</feature>
<evidence type="ECO:0000259" key="2">
    <source>
        <dbReference type="Pfam" id="PF03781"/>
    </source>
</evidence>
<dbReference type="InterPro" id="IPR042095">
    <property type="entry name" value="SUMF_sf"/>
</dbReference>
<protein>
    <submittedName>
        <fullName evidence="4">Serine/threonine-protein kinase pkn1</fullName>
        <ecNumber evidence="4">2.7.11.1</ecNumber>
    </submittedName>
</protein>
<evidence type="ECO:0000256" key="1">
    <source>
        <dbReference type="SAM" id="MobiDB-lite"/>
    </source>
</evidence>
<dbReference type="PANTHER" id="PTHR23150">
    <property type="entry name" value="SULFATASE MODIFYING FACTOR 1, 2"/>
    <property type="match status" value="1"/>
</dbReference>
<dbReference type="KEGG" id="llh:I41_21950"/>
<dbReference type="PANTHER" id="PTHR23150:SF19">
    <property type="entry name" value="FORMYLGLYCINE-GENERATING ENZYME"/>
    <property type="match status" value="1"/>
</dbReference>
<proteinExistence type="predicted"/>
<dbReference type="Pfam" id="PF07635">
    <property type="entry name" value="PSCyt1"/>
    <property type="match status" value="2"/>
</dbReference>
<dbReference type="EMBL" id="CP036339">
    <property type="protein sequence ID" value="QDT73006.1"/>
    <property type="molecule type" value="Genomic_DNA"/>
</dbReference>
<organism evidence="4 5">
    <name type="scientific">Lacipirellula limnantheis</name>
    <dbReference type="NCBI Taxonomy" id="2528024"/>
    <lineage>
        <taxon>Bacteria</taxon>
        <taxon>Pseudomonadati</taxon>
        <taxon>Planctomycetota</taxon>
        <taxon>Planctomycetia</taxon>
        <taxon>Pirellulales</taxon>
        <taxon>Lacipirellulaceae</taxon>
        <taxon>Lacipirellula</taxon>
    </lineage>
</organism>
<dbReference type="InterPro" id="IPR016187">
    <property type="entry name" value="CTDL_fold"/>
</dbReference>
<accession>A0A517TXA3</accession>
<dbReference type="Pfam" id="PF03781">
    <property type="entry name" value="FGE-sulfatase"/>
    <property type="match status" value="1"/>
</dbReference>
<dbReference type="GO" id="GO:0004674">
    <property type="term" value="F:protein serine/threonine kinase activity"/>
    <property type="evidence" value="ECO:0007669"/>
    <property type="project" value="UniProtKB-EC"/>
</dbReference>
<evidence type="ECO:0000313" key="5">
    <source>
        <dbReference type="Proteomes" id="UP000317909"/>
    </source>
</evidence>
<feature type="domain" description="Cytochrome C Planctomycete-type" evidence="3">
    <location>
        <begin position="44"/>
        <end position="97"/>
    </location>
</feature>
<dbReference type="OrthoDB" id="9812426at2"/>
<keyword evidence="5" id="KW-1185">Reference proteome</keyword>
<sequence length="574" mass="64398">MRQWSCILPRRILLTVFAASRLFSETRAGVDFEQEVKPLIESACLRCHDADHDEGGLRLDSLHAAGESIVPGNAKDSSFYARMLLPADDEGAMPPDGPRIDPAQLEVVRQWIDDGANWPAEAKLTPRPRIDFVAHVQPILEINCVSCHNEEKAEGEVNLTTAEAVAAPDGLLVPFRPQSSLLYVVVSAAKDDPALMPPPDHGGPLAHEDVETLRLWITQGVSWPRDAKLKVRPRSEPSGRPSSPDDMELVRRIHAKIVANDRSRTDAEMQDYAAEVPQTGAPYEMVAIQGGEFEMGSPSEESGRQDDEGPQVAVRVDPFWIGKHEVSWDEYEPYMLTGIERMKNGTRKDFDWGRHTDVDAVSQPTTPYVEMSFGMGQYGYPAISMTQHAANKYCEWLSAQTGEFYRLPTEAEWEYACRAGTTTAYSFGEDPANLDDYAWHEANSEEKYQLVGEKKPNPWGLHDMHGNVAEWTIDQYVPDYFSRLKSGAENPFIRPTKLYPRSVRGGGWADGPELLRSAARRGSEAAWQQQDPQLPKSLWYLTDAPWVGFRIVRPLKTPSAEEMHFYWNCSSPKP</sequence>
<dbReference type="AlphaFoldDB" id="A0A517TXA3"/>
<dbReference type="Proteomes" id="UP000317909">
    <property type="component" value="Chromosome"/>
</dbReference>
<dbReference type="InterPro" id="IPR005532">
    <property type="entry name" value="SUMF_dom"/>
</dbReference>
<dbReference type="InterPro" id="IPR011429">
    <property type="entry name" value="Cyt_c_Planctomycete-type"/>
</dbReference>
<dbReference type="InterPro" id="IPR051043">
    <property type="entry name" value="Sulfatase_Mod_Factor_Kinase"/>
</dbReference>
<evidence type="ECO:0000259" key="3">
    <source>
        <dbReference type="Pfam" id="PF07635"/>
    </source>
</evidence>
<reference evidence="4 5" key="1">
    <citation type="submission" date="2019-02" db="EMBL/GenBank/DDBJ databases">
        <title>Deep-cultivation of Planctomycetes and their phenomic and genomic characterization uncovers novel biology.</title>
        <authorList>
            <person name="Wiegand S."/>
            <person name="Jogler M."/>
            <person name="Boedeker C."/>
            <person name="Pinto D."/>
            <person name="Vollmers J."/>
            <person name="Rivas-Marin E."/>
            <person name="Kohn T."/>
            <person name="Peeters S.H."/>
            <person name="Heuer A."/>
            <person name="Rast P."/>
            <person name="Oberbeckmann S."/>
            <person name="Bunk B."/>
            <person name="Jeske O."/>
            <person name="Meyerdierks A."/>
            <person name="Storesund J.E."/>
            <person name="Kallscheuer N."/>
            <person name="Luecker S."/>
            <person name="Lage O.M."/>
            <person name="Pohl T."/>
            <person name="Merkel B.J."/>
            <person name="Hornburger P."/>
            <person name="Mueller R.-W."/>
            <person name="Bruemmer F."/>
            <person name="Labrenz M."/>
            <person name="Spormann A.M."/>
            <person name="Op den Camp H."/>
            <person name="Overmann J."/>
            <person name="Amann R."/>
            <person name="Jetten M.S.M."/>
            <person name="Mascher T."/>
            <person name="Medema M.H."/>
            <person name="Devos D.P."/>
            <person name="Kaster A.-K."/>
            <person name="Ovreas L."/>
            <person name="Rohde M."/>
            <person name="Galperin M.Y."/>
            <person name="Jogler C."/>
        </authorList>
    </citation>
    <scope>NUCLEOTIDE SEQUENCE [LARGE SCALE GENOMIC DNA]</scope>
    <source>
        <strain evidence="4 5">I41</strain>
    </source>
</reference>
<evidence type="ECO:0000313" key="4">
    <source>
        <dbReference type="EMBL" id="QDT73006.1"/>
    </source>
</evidence>
<keyword evidence="4" id="KW-0418">Kinase</keyword>
<keyword evidence="4" id="KW-0808">Transferase</keyword>
<feature type="region of interest" description="Disordered" evidence="1">
    <location>
        <begin position="227"/>
        <end position="246"/>
    </location>
</feature>
<feature type="domain" description="Cytochrome C Planctomycete-type" evidence="3">
    <location>
        <begin position="144"/>
        <end position="200"/>
    </location>
</feature>
<feature type="compositionally biased region" description="Basic and acidic residues" evidence="1">
    <location>
        <begin position="227"/>
        <end position="237"/>
    </location>
</feature>
<dbReference type="SUPFAM" id="SSF56436">
    <property type="entry name" value="C-type lectin-like"/>
    <property type="match status" value="1"/>
</dbReference>
<name>A0A517TXA3_9BACT</name>
<dbReference type="Gene3D" id="3.90.1580.10">
    <property type="entry name" value="paralog of FGE (formylglycine-generating enzyme)"/>
    <property type="match status" value="1"/>
</dbReference>
<gene>
    <name evidence="4" type="primary">pkn1_1</name>
    <name evidence="4" type="ORF">I41_21950</name>
</gene>